<evidence type="ECO:0000313" key="1">
    <source>
        <dbReference type="EMBL" id="RBO91721.1"/>
    </source>
</evidence>
<accession>A0A366DNQ0</accession>
<sequence>MADTRRRVEPGLAIAVPVARFRRDHLDGHHDIVRLITREVGTAVTLGEHHHDVRFGPLVRGERHGHLASDAKILRCVPPQFRVEKSDRQHVELRLRAHENEAPLDQLGVRGKVGQAIQILGHETSRRRT</sequence>
<organism evidence="1 2">
    <name type="scientific">Nocardia puris</name>
    <dbReference type="NCBI Taxonomy" id="208602"/>
    <lineage>
        <taxon>Bacteria</taxon>
        <taxon>Bacillati</taxon>
        <taxon>Actinomycetota</taxon>
        <taxon>Actinomycetes</taxon>
        <taxon>Mycobacteriales</taxon>
        <taxon>Nocardiaceae</taxon>
        <taxon>Nocardia</taxon>
    </lineage>
</organism>
<dbReference type="STRING" id="1210090.GCA_001613185_06959"/>
<keyword evidence="2" id="KW-1185">Reference proteome</keyword>
<dbReference type="Proteomes" id="UP000252586">
    <property type="component" value="Unassembled WGS sequence"/>
</dbReference>
<reference evidence="1 2" key="1">
    <citation type="submission" date="2018-06" db="EMBL/GenBank/DDBJ databases">
        <title>Genomic Encyclopedia of Type Strains, Phase IV (KMG-IV): sequencing the most valuable type-strain genomes for metagenomic binning, comparative biology and taxonomic classification.</title>
        <authorList>
            <person name="Goeker M."/>
        </authorList>
    </citation>
    <scope>NUCLEOTIDE SEQUENCE [LARGE SCALE GENOMIC DNA]</scope>
    <source>
        <strain evidence="1 2">DSM 44599</strain>
    </source>
</reference>
<comment type="caution">
    <text evidence="1">The sequence shown here is derived from an EMBL/GenBank/DDBJ whole genome shotgun (WGS) entry which is preliminary data.</text>
</comment>
<proteinExistence type="predicted"/>
<evidence type="ECO:0000313" key="2">
    <source>
        <dbReference type="Proteomes" id="UP000252586"/>
    </source>
</evidence>
<protein>
    <submittedName>
        <fullName evidence="1">Uncharacterized protein</fullName>
    </submittedName>
</protein>
<dbReference type="EMBL" id="QNRE01000004">
    <property type="protein sequence ID" value="RBO91721.1"/>
    <property type="molecule type" value="Genomic_DNA"/>
</dbReference>
<dbReference type="AlphaFoldDB" id="A0A366DNQ0"/>
<gene>
    <name evidence="1" type="ORF">DFR74_104428</name>
</gene>
<name>A0A366DNQ0_9NOCA</name>